<organism evidence="1">
    <name type="scientific">Siphoviridae sp. ctwHj1</name>
    <dbReference type="NCBI Taxonomy" id="2825727"/>
    <lineage>
        <taxon>Viruses</taxon>
        <taxon>Duplodnaviria</taxon>
        <taxon>Heunggongvirae</taxon>
        <taxon>Uroviricota</taxon>
        <taxon>Caudoviricetes</taxon>
    </lineage>
</organism>
<dbReference type="EMBL" id="BK016018">
    <property type="protein sequence ID" value="DAF89923.1"/>
    <property type="molecule type" value="Genomic_DNA"/>
</dbReference>
<sequence>MNITIEPQLLATAKPKSGCIKYYRENPSDINAALYAAAHYAKKLGKEMAVFAGNSYMHFIWNIKEPRNVSRVECNGLKLVGYIVKQNGEIYKIAQA</sequence>
<protein>
    <submittedName>
        <fullName evidence="1">Uncharacterized protein</fullName>
    </submittedName>
</protein>
<evidence type="ECO:0000313" key="1">
    <source>
        <dbReference type="EMBL" id="DAF89923.1"/>
    </source>
</evidence>
<proteinExistence type="predicted"/>
<reference evidence="1" key="1">
    <citation type="journal article" date="2021" name="Proc. Natl. Acad. Sci. U.S.A.">
        <title>A Catalog of Tens of Thousands of Viruses from Human Metagenomes Reveals Hidden Associations with Chronic Diseases.</title>
        <authorList>
            <person name="Tisza M.J."/>
            <person name="Buck C.B."/>
        </authorList>
    </citation>
    <scope>NUCLEOTIDE SEQUENCE</scope>
    <source>
        <strain evidence="1">CtwHj1</strain>
    </source>
</reference>
<name>A0A8S5U641_9CAUD</name>
<accession>A0A8S5U641</accession>